<dbReference type="CDD" id="cd09010">
    <property type="entry name" value="MTAP_SsMTAPII_like_MTIP"/>
    <property type="match status" value="1"/>
</dbReference>
<dbReference type="InterPro" id="IPR000845">
    <property type="entry name" value="Nucleoside_phosphorylase_d"/>
</dbReference>
<dbReference type="RefSeq" id="WP_002571096.1">
    <property type="nucleotide sequence ID" value="NZ_CAUHGS010000018.1"/>
</dbReference>
<protein>
    <recommendedName>
        <fullName evidence="3">Nucleoside phosphorylase domain-containing protein</fullName>
    </recommendedName>
</protein>
<evidence type="ECO:0000313" key="5">
    <source>
        <dbReference type="Proteomes" id="UP000284543"/>
    </source>
</evidence>
<dbReference type="PANTHER" id="PTHR42679:SF2">
    <property type="entry name" value="S-METHYL-5'-THIOADENOSINE PHOSPHORYLASE"/>
    <property type="match status" value="1"/>
</dbReference>
<dbReference type="GO" id="GO:0019509">
    <property type="term" value="P:L-methionine salvage from methylthioadenosine"/>
    <property type="evidence" value="ECO:0007669"/>
    <property type="project" value="TreeGrafter"/>
</dbReference>
<proteinExistence type="predicted"/>
<organism evidence="4 5">
    <name type="scientific">Enterocloster bolteae</name>
    <dbReference type="NCBI Taxonomy" id="208479"/>
    <lineage>
        <taxon>Bacteria</taxon>
        <taxon>Bacillati</taxon>
        <taxon>Bacillota</taxon>
        <taxon>Clostridia</taxon>
        <taxon>Lachnospirales</taxon>
        <taxon>Lachnospiraceae</taxon>
        <taxon>Enterocloster</taxon>
    </lineage>
</organism>
<dbReference type="InterPro" id="IPR035994">
    <property type="entry name" value="Nucleoside_phosphorylase_sf"/>
</dbReference>
<dbReference type="GO" id="GO:0005829">
    <property type="term" value="C:cytosol"/>
    <property type="evidence" value="ECO:0007669"/>
    <property type="project" value="TreeGrafter"/>
</dbReference>
<accession>A0A412ZDB9</accession>
<dbReference type="GO" id="GO:0017061">
    <property type="term" value="F:S-methyl-5-thioadenosine phosphorylase activity"/>
    <property type="evidence" value="ECO:0007669"/>
    <property type="project" value="InterPro"/>
</dbReference>
<dbReference type="Pfam" id="PF01048">
    <property type="entry name" value="PNP_UDP_1"/>
    <property type="match status" value="1"/>
</dbReference>
<gene>
    <name evidence="4" type="ORF">DWW02_00150</name>
</gene>
<dbReference type="GO" id="GO:0009116">
    <property type="term" value="P:nucleoside metabolic process"/>
    <property type="evidence" value="ECO:0007669"/>
    <property type="project" value="InterPro"/>
</dbReference>
<evidence type="ECO:0000256" key="1">
    <source>
        <dbReference type="ARBA" id="ARBA00022676"/>
    </source>
</evidence>
<keyword evidence="2" id="KW-0808">Transferase</keyword>
<dbReference type="EMBL" id="QRZM01000001">
    <property type="protein sequence ID" value="RGV78193.1"/>
    <property type="molecule type" value="Genomic_DNA"/>
</dbReference>
<dbReference type="AlphaFoldDB" id="A0A412ZDB9"/>
<dbReference type="SUPFAM" id="SSF53167">
    <property type="entry name" value="Purine and uridine phosphorylases"/>
    <property type="match status" value="1"/>
</dbReference>
<reference evidence="4 5" key="1">
    <citation type="submission" date="2018-08" db="EMBL/GenBank/DDBJ databases">
        <title>A genome reference for cultivated species of the human gut microbiota.</title>
        <authorList>
            <person name="Zou Y."/>
            <person name="Xue W."/>
            <person name="Luo G."/>
        </authorList>
    </citation>
    <scope>NUCLEOTIDE SEQUENCE [LARGE SCALE GENOMIC DNA]</scope>
    <source>
        <strain evidence="4 5">AF14-18</strain>
    </source>
</reference>
<dbReference type="Gene3D" id="3.40.50.1580">
    <property type="entry name" value="Nucleoside phosphorylase domain"/>
    <property type="match status" value="1"/>
</dbReference>
<name>A0A412ZDB9_9FIRM</name>
<dbReference type="InterPro" id="IPR010044">
    <property type="entry name" value="MTAP"/>
</dbReference>
<keyword evidence="1" id="KW-0328">Glycosyltransferase</keyword>
<sequence>MICKEIPKTMYCHIGGSGTWGCEFPEDLNMEGITLLKRDMEFETPFGVTACMKLYEMDASITADHKNRQVLYVPFHGWKGLSPYNDTPSERIFWALREAGVKYILADGSGGGINPLLEPGDIICPQDFIDYTKRVSYLGKFTPYSMRMREIICPDLHRILLEKASGVFRRVFRTGIYGVAEAPRFESAAEIQKMYADHCDVCGQTMMPEAALARAIGACYAALYVISNSAEGINPNWERSIFDIYSECAPVVGKVMLEAMAAINPETMNCHCGENIIEMPKAVQNRLDM</sequence>
<dbReference type="Proteomes" id="UP000284543">
    <property type="component" value="Unassembled WGS sequence"/>
</dbReference>
<feature type="domain" description="Nucleoside phosphorylase" evidence="3">
    <location>
        <begin position="93"/>
        <end position="233"/>
    </location>
</feature>
<evidence type="ECO:0000259" key="3">
    <source>
        <dbReference type="Pfam" id="PF01048"/>
    </source>
</evidence>
<evidence type="ECO:0000313" key="4">
    <source>
        <dbReference type="EMBL" id="RGV78193.1"/>
    </source>
</evidence>
<dbReference type="PANTHER" id="PTHR42679">
    <property type="entry name" value="S-METHYL-5'-THIOADENOSINE PHOSPHORYLASE"/>
    <property type="match status" value="1"/>
</dbReference>
<comment type="caution">
    <text evidence="4">The sequence shown here is derived from an EMBL/GenBank/DDBJ whole genome shotgun (WGS) entry which is preliminary data.</text>
</comment>
<evidence type="ECO:0000256" key="2">
    <source>
        <dbReference type="ARBA" id="ARBA00022679"/>
    </source>
</evidence>